<dbReference type="RefSeq" id="WP_057078423.1">
    <property type="nucleotide sequence ID" value="NZ_CP157353.1"/>
</dbReference>
<accession>A0AAU7FMJ4</accession>
<reference evidence="1" key="1">
    <citation type="submission" date="2024-05" db="EMBL/GenBank/DDBJ databases">
        <authorList>
            <person name="Liu Z."/>
        </authorList>
    </citation>
    <scope>NUCLEOTIDE SEQUENCE</scope>
    <source>
        <strain evidence="1">BS1807G30</strain>
    </source>
</reference>
<keyword evidence="1" id="KW-0067">ATP-binding</keyword>
<dbReference type="AlphaFoldDB" id="A0AAU7FMJ4"/>
<protein>
    <submittedName>
        <fullName evidence="1">ATP-binding protein</fullName>
    </submittedName>
</protein>
<dbReference type="GO" id="GO:0005524">
    <property type="term" value="F:ATP binding"/>
    <property type="evidence" value="ECO:0007669"/>
    <property type="project" value="UniProtKB-KW"/>
</dbReference>
<name>A0AAU7FMJ4_9BACI</name>
<keyword evidence="1" id="KW-0547">Nucleotide-binding</keyword>
<gene>
    <name evidence="1" type="ORF">ABG082_02645</name>
</gene>
<organism evidence="1">
    <name type="scientific">Bacillus sp. BS1807G30</name>
    <dbReference type="NCBI Taxonomy" id="3153756"/>
    <lineage>
        <taxon>Bacteria</taxon>
        <taxon>Bacillati</taxon>
        <taxon>Bacillota</taxon>
        <taxon>Bacilli</taxon>
        <taxon>Bacillales</taxon>
        <taxon>Bacillaceae</taxon>
        <taxon>Bacillus</taxon>
    </lineage>
</organism>
<evidence type="ECO:0000313" key="1">
    <source>
        <dbReference type="EMBL" id="XBM04683.1"/>
    </source>
</evidence>
<dbReference type="Pfam" id="PF12846">
    <property type="entry name" value="AAA_10"/>
    <property type="match status" value="1"/>
</dbReference>
<sequence length="61" mass="7242">MNLEPSEEDQKMLGSMFQSQCLIKDIYGRTSKILIECLFEEWMGTFETNKSEVAYVEEMYF</sequence>
<proteinExistence type="predicted"/>
<dbReference type="EMBL" id="CP157353">
    <property type="protein sequence ID" value="XBM04683.1"/>
    <property type="molecule type" value="Genomic_DNA"/>
</dbReference>